<dbReference type="InterPro" id="IPR038718">
    <property type="entry name" value="SNF2-like_sf"/>
</dbReference>
<dbReference type="CDD" id="cd18793">
    <property type="entry name" value="SF2_C_SNF"/>
    <property type="match status" value="1"/>
</dbReference>
<dbReference type="SUPFAM" id="SSF52540">
    <property type="entry name" value="P-loop containing nucleoside triphosphate hydrolases"/>
    <property type="match status" value="2"/>
</dbReference>
<dbReference type="Gene3D" id="3.40.50.300">
    <property type="entry name" value="P-loop containing nucleotide triphosphate hydrolases"/>
    <property type="match status" value="1"/>
</dbReference>
<dbReference type="SMART" id="SM00490">
    <property type="entry name" value="HELICc"/>
    <property type="match status" value="1"/>
</dbReference>
<keyword evidence="1" id="KW-0547">Nucleotide-binding</keyword>
<dbReference type="InterPro" id="IPR027417">
    <property type="entry name" value="P-loop_NTPase"/>
</dbReference>
<keyword evidence="3" id="KW-0067">ATP-binding</keyword>
<evidence type="ECO:0000256" key="3">
    <source>
        <dbReference type="ARBA" id="ARBA00022840"/>
    </source>
</evidence>
<reference evidence="7 8" key="1">
    <citation type="submission" date="2012-08" db="EMBL/GenBank/DDBJ databases">
        <authorList>
            <person name="Gan P.H.P."/>
            <person name="Ikeda K."/>
            <person name="Irieda H."/>
            <person name="Narusaka M."/>
            <person name="O'Connell R.J."/>
            <person name="Narusaka Y."/>
            <person name="Takano Y."/>
            <person name="Kubo Y."/>
            <person name="Shirasu K."/>
        </authorList>
    </citation>
    <scope>NUCLEOTIDE SEQUENCE [LARGE SCALE GENOMIC DNA]</scope>
    <source>
        <strain evidence="7 8">Nara gc5</strain>
    </source>
</reference>
<evidence type="ECO:0000313" key="8">
    <source>
        <dbReference type="Proteomes" id="UP000011096"/>
    </source>
</evidence>
<dbReference type="GO" id="GO:0008094">
    <property type="term" value="F:ATP-dependent activity, acting on DNA"/>
    <property type="evidence" value="ECO:0007669"/>
    <property type="project" value="TreeGrafter"/>
</dbReference>
<comment type="caution">
    <text evidence="7">The sequence shown here is derived from an EMBL/GenBank/DDBJ whole genome shotgun (WGS) entry which is preliminary data.</text>
</comment>
<dbReference type="RefSeq" id="XP_031883220.1">
    <property type="nucleotide sequence ID" value="XM_032019904.1"/>
</dbReference>
<gene>
    <name evidence="7" type="primary">RAD5A</name>
    <name evidence="7" type="ORF">CGGC5_v007002</name>
</gene>
<proteinExistence type="predicted"/>
<organism evidence="7 8">
    <name type="scientific">Colletotrichum fructicola (strain Nara gc5)</name>
    <name type="common">Anthracnose fungus</name>
    <name type="synonym">Colletotrichum gloeosporioides (strain Nara gc5)</name>
    <dbReference type="NCBI Taxonomy" id="1213859"/>
    <lineage>
        <taxon>Eukaryota</taxon>
        <taxon>Fungi</taxon>
        <taxon>Dikarya</taxon>
        <taxon>Ascomycota</taxon>
        <taxon>Pezizomycotina</taxon>
        <taxon>Sordariomycetes</taxon>
        <taxon>Hypocreomycetidae</taxon>
        <taxon>Glomerellales</taxon>
        <taxon>Glomerellaceae</taxon>
        <taxon>Colletotrichum</taxon>
        <taxon>Colletotrichum gloeosporioides species complex</taxon>
    </lineage>
</organism>
<dbReference type="InterPro" id="IPR001650">
    <property type="entry name" value="Helicase_C-like"/>
</dbReference>
<dbReference type="PROSITE" id="PS51194">
    <property type="entry name" value="HELICASE_CTER"/>
    <property type="match status" value="1"/>
</dbReference>
<evidence type="ECO:0000259" key="5">
    <source>
        <dbReference type="PROSITE" id="PS51192"/>
    </source>
</evidence>
<dbReference type="GeneID" id="43604128"/>
<dbReference type="Pfam" id="PF00271">
    <property type="entry name" value="Helicase_C"/>
    <property type="match status" value="1"/>
</dbReference>
<evidence type="ECO:0000259" key="6">
    <source>
        <dbReference type="PROSITE" id="PS51194"/>
    </source>
</evidence>
<dbReference type="CDD" id="cd18008">
    <property type="entry name" value="DEXDc_SHPRH-like"/>
    <property type="match status" value="1"/>
</dbReference>
<feature type="domain" description="Helicase ATP-binding" evidence="5">
    <location>
        <begin position="253"/>
        <end position="436"/>
    </location>
</feature>
<dbReference type="GO" id="GO:0016787">
    <property type="term" value="F:hydrolase activity"/>
    <property type="evidence" value="ECO:0007669"/>
    <property type="project" value="UniProtKB-KW"/>
</dbReference>
<dbReference type="PANTHER" id="PTHR45626">
    <property type="entry name" value="TRANSCRIPTION TERMINATION FACTOR 2-RELATED"/>
    <property type="match status" value="1"/>
</dbReference>
<dbReference type="PANTHER" id="PTHR45626:SF22">
    <property type="entry name" value="DNA REPAIR PROTEIN RAD5"/>
    <property type="match status" value="1"/>
</dbReference>
<dbReference type="Proteomes" id="UP000011096">
    <property type="component" value="Unassembled WGS sequence"/>
</dbReference>
<feature type="domain" description="Helicase C-terminal" evidence="6">
    <location>
        <begin position="635"/>
        <end position="794"/>
    </location>
</feature>
<sequence>MHRSFDAAFKTQESAEYLLAGEVCFGALLDGAALPTKPVEDCFYDEGGGCEGFVTCSVQQIDGYHVLYAMGCSDEYALLDVSSSNRLHVIESIETIRYEAMVETAMVNKRRKRPNSKSAPISLSINIFGQPSVAMEAGRRLSAASIFLQHPKALHKGIEYRNPQFLIFPEDTADMRAFVGVTNDSPSTRRAMISDEISNILNCLSDDLSGMTMESTEHYGLLSVLKPHQVQGVCFMMRRESNRDRSVESAETLSTPNQHGGGIIADAMGLGKTLTVLTAILQSSHKAALFRDFVSIPNISQEPKVRTGATLVVVSSAQLLESWGSEIQRHVLRECLNTIVFHGQSRPHDSKSLLKTNIVLTTYGTLVAEEKGRKVLQQLNWFRIVLDEAHWIRNTNSRQFKSAVKLSAKNRWCLTGTPIQNRLEDIAALAGFLQLHPFPTKISFQKSVLDPLSQGGRNFSEPLRSWLRAVCIRRTGKLLQLPDTAEETILVSLSLAERILYDQVLHRTKREIDDTVSKGKTIKKYNFLFTAILKMRMLCNSGTYSNYSGSHRYLRVDSQVKYTGCEQCAASKDEDATLLLAAFQFCPDCGRSLQISSPGSNPESSRDGNSPLPEFYPTPEERFTPSDVYSAKLFAVTNKIRACRSTSKHIVFSYWTSTLDLLSNLLGNEAVTHVQVDGRTSYAERTNRLQSFREDNDICALLMSIETGALGLNLTAANYVHIVEPQWNPSIEEQAIGRALRIGQTREVTVVRYIVQGTVEQNIMQLQKKKKSAAKFMFNLGTSEELDEKLEDLKFVLDLDPAIIQ</sequence>
<reference evidence="7 8" key="2">
    <citation type="submission" date="2020-04" db="EMBL/GenBank/DDBJ databases">
        <title>Genome sequencing and assembly of multiple isolates from the Colletotrichum gloeosporioides species complex.</title>
        <authorList>
            <person name="Gan P."/>
            <person name="Shirasu K."/>
        </authorList>
    </citation>
    <scope>NUCLEOTIDE SEQUENCE [LARGE SCALE GENOMIC DNA]</scope>
    <source>
        <strain evidence="7 8">Nara gc5</strain>
    </source>
</reference>
<dbReference type="InParanoid" id="A0A7J6J7E5"/>
<evidence type="ECO:0000256" key="4">
    <source>
        <dbReference type="SAM" id="MobiDB-lite"/>
    </source>
</evidence>
<keyword evidence="8" id="KW-1185">Reference proteome</keyword>
<dbReference type="InterPro" id="IPR014001">
    <property type="entry name" value="Helicase_ATP-bd"/>
</dbReference>
<dbReference type="GO" id="GO:0005524">
    <property type="term" value="F:ATP binding"/>
    <property type="evidence" value="ECO:0007669"/>
    <property type="project" value="UniProtKB-KW"/>
</dbReference>
<dbReference type="OrthoDB" id="448448at2759"/>
<dbReference type="Pfam" id="PF00176">
    <property type="entry name" value="SNF2-rel_dom"/>
    <property type="match status" value="1"/>
</dbReference>
<dbReference type="GO" id="GO:0006281">
    <property type="term" value="P:DNA repair"/>
    <property type="evidence" value="ECO:0007669"/>
    <property type="project" value="TreeGrafter"/>
</dbReference>
<name>A0A7J6J7E5_COLFN</name>
<feature type="region of interest" description="Disordered" evidence="4">
    <location>
        <begin position="596"/>
        <end position="617"/>
    </location>
</feature>
<dbReference type="EMBL" id="ANPB02000004">
    <property type="protein sequence ID" value="KAF4484478.1"/>
    <property type="molecule type" value="Genomic_DNA"/>
</dbReference>
<dbReference type="PROSITE" id="PS51192">
    <property type="entry name" value="HELICASE_ATP_BIND_1"/>
    <property type="match status" value="1"/>
</dbReference>
<evidence type="ECO:0000256" key="1">
    <source>
        <dbReference type="ARBA" id="ARBA00022741"/>
    </source>
</evidence>
<dbReference type="InterPro" id="IPR050628">
    <property type="entry name" value="SNF2_RAD54_helicase_TF"/>
</dbReference>
<dbReference type="GO" id="GO:0005634">
    <property type="term" value="C:nucleus"/>
    <property type="evidence" value="ECO:0007669"/>
    <property type="project" value="TreeGrafter"/>
</dbReference>
<keyword evidence="2" id="KW-0378">Hydrolase</keyword>
<protein>
    <submittedName>
        <fullName evidence="7">DNA repair protein RAD5A</fullName>
    </submittedName>
</protein>
<dbReference type="AlphaFoldDB" id="A0A7J6J7E5"/>
<evidence type="ECO:0000256" key="2">
    <source>
        <dbReference type="ARBA" id="ARBA00022801"/>
    </source>
</evidence>
<dbReference type="SMART" id="SM00487">
    <property type="entry name" value="DEXDc"/>
    <property type="match status" value="1"/>
</dbReference>
<evidence type="ECO:0000313" key="7">
    <source>
        <dbReference type="EMBL" id="KAF4484478.1"/>
    </source>
</evidence>
<dbReference type="InterPro" id="IPR049730">
    <property type="entry name" value="SNF2/RAD54-like_C"/>
</dbReference>
<dbReference type="Gene3D" id="3.40.50.10810">
    <property type="entry name" value="Tandem AAA-ATPase domain"/>
    <property type="match status" value="1"/>
</dbReference>
<dbReference type="InterPro" id="IPR000330">
    <property type="entry name" value="SNF2_N"/>
</dbReference>
<accession>A0A7J6J7E5</accession>